<dbReference type="GO" id="GO:0051603">
    <property type="term" value="P:proteolysis involved in protein catabolic process"/>
    <property type="evidence" value="ECO:0007669"/>
    <property type="project" value="TreeGrafter"/>
</dbReference>
<name>A0A848EGY0_9PROT</name>
<evidence type="ECO:0000256" key="3">
    <source>
        <dbReference type="ARBA" id="ARBA00022723"/>
    </source>
</evidence>
<proteinExistence type="predicted"/>
<dbReference type="GO" id="GO:0046872">
    <property type="term" value="F:metal ion binding"/>
    <property type="evidence" value="ECO:0007669"/>
    <property type="project" value="UniProtKB-KW"/>
</dbReference>
<dbReference type="SUPFAM" id="SSF48452">
    <property type="entry name" value="TPR-like"/>
    <property type="match status" value="1"/>
</dbReference>
<dbReference type="EMBL" id="JABBKX010000005">
    <property type="protein sequence ID" value="NMJ42638.1"/>
    <property type="molecule type" value="Genomic_DNA"/>
</dbReference>
<evidence type="ECO:0000256" key="6">
    <source>
        <dbReference type="ARBA" id="ARBA00023049"/>
    </source>
</evidence>
<comment type="cofactor">
    <cofactor evidence="1">
        <name>Zn(2+)</name>
        <dbReference type="ChEBI" id="CHEBI:29105"/>
    </cofactor>
</comment>
<dbReference type="RefSeq" id="WP_170054874.1">
    <property type="nucleotide sequence ID" value="NZ_JABBKX010000005.1"/>
</dbReference>
<dbReference type="CDD" id="cd07324">
    <property type="entry name" value="M48C_Oma1-like"/>
    <property type="match status" value="1"/>
</dbReference>
<dbReference type="PANTHER" id="PTHR22726:SF1">
    <property type="entry name" value="METALLOENDOPEPTIDASE OMA1, MITOCHONDRIAL"/>
    <property type="match status" value="1"/>
</dbReference>
<feature type="region of interest" description="Disordered" evidence="7">
    <location>
        <begin position="428"/>
        <end position="469"/>
    </location>
</feature>
<dbReference type="Gene3D" id="3.30.2010.10">
    <property type="entry name" value="Metalloproteases ('zincins'), catalytic domain"/>
    <property type="match status" value="1"/>
</dbReference>
<evidence type="ECO:0000313" key="11">
    <source>
        <dbReference type="Proteomes" id="UP000548582"/>
    </source>
</evidence>
<feature type="signal peptide" evidence="8">
    <location>
        <begin position="1"/>
        <end position="25"/>
    </location>
</feature>
<evidence type="ECO:0000256" key="5">
    <source>
        <dbReference type="ARBA" id="ARBA00022833"/>
    </source>
</evidence>
<keyword evidence="3" id="KW-0479">Metal-binding</keyword>
<evidence type="ECO:0000256" key="7">
    <source>
        <dbReference type="SAM" id="MobiDB-lite"/>
    </source>
</evidence>
<dbReference type="GO" id="GO:0016020">
    <property type="term" value="C:membrane"/>
    <property type="evidence" value="ECO:0007669"/>
    <property type="project" value="TreeGrafter"/>
</dbReference>
<feature type="domain" description="Peptidase M48" evidence="9">
    <location>
        <begin position="40"/>
        <end position="231"/>
    </location>
</feature>
<keyword evidence="5" id="KW-0862">Zinc</keyword>
<evidence type="ECO:0000259" key="9">
    <source>
        <dbReference type="Pfam" id="PF01435"/>
    </source>
</evidence>
<protein>
    <submittedName>
        <fullName evidence="10">M48 family metalloprotease</fullName>
    </submittedName>
</protein>
<reference evidence="10 11" key="1">
    <citation type="submission" date="2020-03" db="EMBL/GenBank/DDBJ databases">
        <authorList>
            <person name="Sun Q."/>
        </authorList>
    </citation>
    <scope>NUCLEOTIDE SEQUENCE [LARGE SCALE GENOMIC DNA]</scope>
    <source>
        <strain evidence="10 11">JC162</strain>
    </source>
</reference>
<dbReference type="Proteomes" id="UP000548582">
    <property type="component" value="Unassembled WGS sequence"/>
</dbReference>
<feature type="chain" id="PRO_5032854902" evidence="8">
    <location>
        <begin position="26"/>
        <end position="469"/>
    </location>
</feature>
<keyword evidence="2 10" id="KW-0645">Protease</keyword>
<evidence type="ECO:0000313" key="10">
    <source>
        <dbReference type="EMBL" id="NMJ42638.1"/>
    </source>
</evidence>
<dbReference type="AlphaFoldDB" id="A0A848EGY0"/>
<evidence type="ECO:0000256" key="1">
    <source>
        <dbReference type="ARBA" id="ARBA00001947"/>
    </source>
</evidence>
<dbReference type="GO" id="GO:0004222">
    <property type="term" value="F:metalloendopeptidase activity"/>
    <property type="evidence" value="ECO:0007669"/>
    <property type="project" value="InterPro"/>
</dbReference>
<sequence length="469" mass="50461">MRKALALLVVLVLMPLVLAPPAAQAQGQARVVTVRDAETEALVRAIAHPLFREAGLDPASIRITLLQAWAINAFVTTGNRLFVHTGVIQQTDSAAEFAGVLAHETGHIVGGHVSRLPEELRAAMIRQVAALLLGGAAAAAGGGRGGAEAGMGIAMAGQNLALRELLAFTRAQEQAADQAAMGLLVRTGWSPLGLANLLERLLEQENLQISRQDPYLQTHPLSRDRLDFVREQAARLGDTDRPVPPAIAARYAMVRAKLDGFLDPPATTLARYNAADAAAPARYARAVALHRSGRRAEAVALIDGLIRQAPTDPYLLELKGQILFESGRIRDSFAPYAAAARIAPQEPLIRAAYGRALTEAGDPQSLALAEREIEAALARDPEAAFIWRLLATARGRRGNVAGADLALAEEAMLLSDFATARMLALRAEPHLPPGPSRLRARDIQEATRRENLTSEQRAAEEARRREERR</sequence>
<feature type="compositionally biased region" description="Basic and acidic residues" evidence="7">
    <location>
        <begin position="439"/>
        <end position="469"/>
    </location>
</feature>
<accession>A0A848EGY0</accession>
<organism evidence="10 11">
    <name type="scientific">Neoroseomonas marina</name>
    <dbReference type="NCBI Taxonomy" id="1232220"/>
    <lineage>
        <taxon>Bacteria</taxon>
        <taxon>Pseudomonadati</taxon>
        <taxon>Pseudomonadota</taxon>
        <taxon>Alphaproteobacteria</taxon>
        <taxon>Acetobacterales</taxon>
        <taxon>Acetobacteraceae</taxon>
        <taxon>Neoroseomonas</taxon>
    </lineage>
</organism>
<dbReference type="InterPro" id="IPR051156">
    <property type="entry name" value="Mito/Outer_Membr_Metalloprot"/>
</dbReference>
<keyword evidence="6 10" id="KW-0482">Metalloprotease</keyword>
<evidence type="ECO:0000256" key="2">
    <source>
        <dbReference type="ARBA" id="ARBA00022670"/>
    </source>
</evidence>
<keyword evidence="4" id="KW-0378">Hydrolase</keyword>
<dbReference type="InterPro" id="IPR011990">
    <property type="entry name" value="TPR-like_helical_dom_sf"/>
</dbReference>
<keyword evidence="11" id="KW-1185">Reference proteome</keyword>
<dbReference type="Pfam" id="PF01435">
    <property type="entry name" value="Peptidase_M48"/>
    <property type="match status" value="1"/>
</dbReference>
<comment type="caution">
    <text evidence="10">The sequence shown here is derived from an EMBL/GenBank/DDBJ whole genome shotgun (WGS) entry which is preliminary data.</text>
</comment>
<gene>
    <name evidence="10" type="ORF">GWK16_15430</name>
</gene>
<evidence type="ECO:0000256" key="8">
    <source>
        <dbReference type="SAM" id="SignalP"/>
    </source>
</evidence>
<dbReference type="InterPro" id="IPR001915">
    <property type="entry name" value="Peptidase_M48"/>
</dbReference>
<dbReference type="Gene3D" id="1.25.40.10">
    <property type="entry name" value="Tetratricopeptide repeat domain"/>
    <property type="match status" value="1"/>
</dbReference>
<dbReference type="PANTHER" id="PTHR22726">
    <property type="entry name" value="METALLOENDOPEPTIDASE OMA1"/>
    <property type="match status" value="1"/>
</dbReference>
<evidence type="ECO:0000256" key="4">
    <source>
        <dbReference type="ARBA" id="ARBA00022801"/>
    </source>
</evidence>
<keyword evidence="8" id="KW-0732">Signal</keyword>